<proteinExistence type="predicted"/>
<protein>
    <submittedName>
        <fullName evidence="1">Uncharacterized protein</fullName>
    </submittedName>
</protein>
<sequence>MRSETHKMKRLCWTSAASSPLLLLSL</sequence>
<evidence type="ECO:0000313" key="1">
    <source>
        <dbReference type="EMBL" id="JAH59897.1"/>
    </source>
</evidence>
<organism evidence="1">
    <name type="scientific">Anguilla anguilla</name>
    <name type="common">European freshwater eel</name>
    <name type="synonym">Muraena anguilla</name>
    <dbReference type="NCBI Taxonomy" id="7936"/>
    <lineage>
        <taxon>Eukaryota</taxon>
        <taxon>Metazoa</taxon>
        <taxon>Chordata</taxon>
        <taxon>Craniata</taxon>
        <taxon>Vertebrata</taxon>
        <taxon>Euteleostomi</taxon>
        <taxon>Actinopterygii</taxon>
        <taxon>Neopterygii</taxon>
        <taxon>Teleostei</taxon>
        <taxon>Anguilliformes</taxon>
        <taxon>Anguillidae</taxon>
        <taxon>Anguilla</taxon>
    </lineage>
</organism>
<name>A0A0E9U2D9_ANGAN</name>
<reference evidence="1" key="1">
    <citation type="submission" date="2014-11" db="EMBL/GenBank/DDBJ databases">
        <authorList>
            <person name="Amaro Gonzalez C."/>
        </authorList>
    </citation>
    <scope>NUCLEOTIDE SEQUENCE</scope>
</reference>
<reference evidence="1" key="2">
    <citation type="journal article" date="2015" name="Fish Shellfish Immunol.">
        <title>Early steps in the European eel (Anguilla anguilla)-Vibrio vulnificus interaction in the gills: Role of the RtxA13 toxin.</title>
        <authorList>
            <person name="Callol A."/>
            <person name="Pajuelo D."/>
            <person name="Ebbesson L."/>
            <person name="Teles M."/>
            <person name="MacKenzie S."/>
            <person name="Amaro C."/>
        </authorList>
    </citation>
    <scope>NUCLEOTIDE SEQUENCE</scope>
</reference>
<accession>A0A0E9U2D9</accession>
<dbReference type="AlphaFoldDB" id="A0A0E9U2D9"/>
<dbReference type="EMBL" id="GBXM01048680">
    <property type="protein sequence ID" value="JAH59897.1"/>
    <property type="molecule type" value="Transcribed_RNA"/>
</dbReference>